<comment type="catalytic activity">
    <reaction evidence="4">
        <text>(6S)-5-formyl-5,6,7,8-tetrahydrofolate + ATP = (6R)-5,10-methenyltetrahydrofolate + ADP + phosphate</text>
        <dbReference type="Rhea" id="RHEA:10488"/>
        <dbReference type="ChEBI" id="CHEBI:30616"/>
        <dbReference type="ChEBI" id="CHEBI:43474"/>
        <dbReference type="ChEBI" id="CHEBI:57455"/>
        <dbReference type="ChEBI" id="CHEBI:57457"/>
        <dbReference type="ChEBI" id="CHEBI:456216"/>
        <dbReference type="EC" id="6.3.3.2"/>
    </reaction>
</comment>
<feature type="compositionally biased region" description="Basic and acidic residues" evidence="5">
    <location>
        <begin position="1"/>
        <end position="15"/>
    </location>
</feature>
<dbReference type="Gene3D" id="3.40.50.10420">
    <property type="entry name" value="NagB/RpiA/CoA transferase-like"/>
    <property type="match status" value="1"/>
</dbReference>
<dbReference type="RefSeq" id="WP_184674281.1">
    <property type="nucleotide sequence ID" value="NZ_BAABAI010000006.1"/>
</dbReference>
<evidence type="ECO:0000256" key="5">
    <source>
        <dbReference type="SAM" id="MobiDB-lite"/>
    </source>
</evidence>
<protein>
    <recommendedName>
        <fullName evidence="4">5-formyltetrahydrofolate cyclo-ligase</fullName>
        <ecNumber evidence="4">6.3.3.2</ecNumber>
    </recommendedName>
</protein>
<dbReference type="SUPFAM" id="SSF100950">
    <property type="entry name" value="NagB/RpiA/CoA transferase-like"/>
    <property type="match status" value="1"/>
</dbReference>
<evidence type="ECO:0000256" key="4">
    <source>
        <dbReference type="RuleBase" id="RU361279"/>
    </source>
</evidence>
<keyword evidence="2 4" id="KW-0547">Nucleotide-binding</keyword>
<keyword evidence="7" id="KW-1185">Reference proteome</keyword>
<comment type="caution">
    <text evidence="6">The sequence shown here is derived from an EMBL/GenBank/DDBJ whole genome shotgun (WGS) entry which is preliminary data.</text>
</comment>
<dbReference type="GO" id="GO:0046872">
    <property type="term" value="F:metal ion binding"/>
    <property type="evidence" value="ECO:0007669"/>
    <property type="project" value="UniProtKB-KW"/>
</dbReference>
<dbReference type="PANTHER" id="PTHR23407:SF1">
    <property type="entry name" value="5-FORMYLTETRAHYDROFOLATE CYCLO-LIGASE"/>
    <property type="match status" value="1"/>
</dbReference>
<organism evidence="6 7">
    <name type="scientific">Saccharothrix violaceirubra</name>
    <dbReference type="NCBI Taxonomy" id="413306"/>
    <lineage>
        <taxon>Bacteria</taxon>
        <taxon>Bacillati</taxon>
        <taxon>Actinomycetota</taxon>
        <taxon>Actinomycetes</taxon>
        <taxon>Pseudonocardiales</taxon>
        <taxon>Pseudonocardiaceae</taxon>
        <taxon>Saccharothrix</taxon>
    </lineage>
</organism>
<keyword evidence="6" id="KW-0436">Ligase</keyword>
<keyword evidence="4" id="KW-0460">Magnesium</keyword>
<comment type="similarity">
    <text evidence="1 4">Belongs to the 5-formyltetrahydrofolate cyclo-ligase family.</text>
</comment>
<dbReference type="NCBIfam" id="TIGR02727">
    <property type="entry name" value="MTHFS_bact"/>
    <property type="match status" value="1"/>
</dbReference>
<dbReference type="PANTHER" id="PTHR23407">
    <property type="entry name" value="ATPASE INHIBITOR/5-FORMYLTETRAHYDROFOLATE CYCLO-LIGASE"/>
    <property type="match status" value="1"/>
</dbReference>
<evidence type="ECO:0000313" key="7">
    <source>
        <dbReference type="Proteomes" id="UP000542674"/>
    </source>
</evidence>
<keyword evidence="3 4" id="KW-0067">ATP-binding</keyword>
<evidence type="ECO:0000256" key="1">
    <source>
        <dbReference type="ARBA" id="ARBA00010638"/>
    </source>
</evidence>
<dbReference type="GO" id="GO:0005524">
    <property type="term" value="F:ATP binding"/>
    <property type="evidence" value="ECO:0007669"/>
    <property type="project" value="UniProtKB-KW"/>
</dbReference>
<proteinExistence type="inferred from homology"/>
<sequence length="187" mass="19209">MTSDERDRKTTERARLRAARRSAPAAPMSAEGLAAVEAFGVVPGGTVCAYWAVGSEPGSRAMLDALSAFRVLLPVVAGDGPLDWAVYAPDALRAGPYGLLEPSGPLLGVSAVASAAVVLVPALAVDHAGVRLGKGGGYYDRTLAAATGALVAVVRDEEFVEVLPAEPHDVRMDAVVTPGRGVVRLPL</sequence>
<dbReference type="Pfam" id="PF01812">
    <property type="entry name" value="5-FTHF_cyc-lig"/>
    <property type="match status" value="1"/>
</dbReference>
<dbReference type="GO" id="GO:0009396">
    <property type="term" value="P:folic acid-containing compound biosynthetic process"/>
    <property type="evidence" value="ECO:0007669"/>
    <property type="project" value="TreeGrafter"/>
</dbReference>
<keyword evidence="4" id="KW-0479">Metal-binding</keyword>
<dbReference type="AlphaFoldDB" id="A0A7W7WZB0"/>
<feature type="region of interest" description="Disordered" evidence="5">
    <location>
        <begin position="1"/>
        <end position="23"/>
    </location>
</feature>
<evidence type="ECO:0000256" key="2">
    <source>
        <dbReference type="ARBA" id="ARBA00022741"/>
    </source>
</evidence>
<dbReference type="InterPro" id="IPR002698">
    <property type="entry name" value="FTHF_cligase"/>
</dbReference>
<evidence type="ECO:0000256" key="3">
    <source>
        <dbReference type="ARBA" id="ARBA00022840"/>
    </source>
</evidence>
<comment type="cofactor">
    <cofactor evidence="4">
        <name>Mg(2+)</name>
        <dbReference type="ChEBI" id="CHEBI:18420"/>
    </cofactor>
</comment>
<dbReference type="EC" id="6.3.3.2" evidence="4"/>
<accession>A0A7W7WZB0</accession>
<name>A0A7W7WZB0_9PSEU</name>
<dbReference type="InterPro" id="IPR024185">
    <property type="entry name" value="FTHF_cligase-like_sf"/>
</dbReference>
<gene>
    <name evidence="6" type="ORF">F4559_005972</name>
</gene>
<evidence type="ECO:0000313" key="6">
    <source>
        <dbReference type="EMBL" id="MBB4968613.1"/>
    </source>
</evidence>
<reference evidence="6 7" key="1">
    <citation type="submission" date="2020-08" db="EMBL/GenBank/DDBJ databases">
        <title>Sequencing the genomes of 1000 actinobacteria strains.</title>
        <authorList>
            <person name="Klenk H.-P."/>
        </authorList>
    </citation>
    <scope>NUCLEOTIDE SEQUENCE [LARGE SCALE GENOMIC DNA]</scope>
    <source>
        <strain evidence="6 7">DSM 45084</strain>
    </source>
</reference>
<dbReference type="GO" id="GO:0035999">
    <property type="term" value="P:tetrahydrofolate interconversion"/>
    <property type="evidence" value="ECO:0007669"/>
    <property type="project" value="TreeGrafter"/>
</dbReference>
<dbReference type="EMBL" id="JACHJS010000001">
    <property type="protein sequence ID" value="MBB4968613.1"/>
    <property type="molecule type" value="Genomic_DNA"/>
</dbReference>
<dbReference type="Proteomes" id="UP000542674">
    <property type="component" value="Unassembled WGS sequence"/>
</dbReference>
<dbReference type="InterPro" id="IPR037171">
    <property type="entry name" value="NagB/RpiA_transferase-like"/>
</dbReference>
<dbReference type="GO" id="GO:0030272">
    <property type="term" value="F:5-formyltetrahydrofolate cyclo-ligase activity"/>
    <property type="evidence" value="ECO:0007669"/>
    <property type="project" value="UniProtKB-EC"/>
</dbReference>